<feature type="region of interest" description="Disordered" evidence="4">
    <location>
        <begin position="338"/>
        <end position="383"/>
    </location>
</feature>
<evidence type="ECO:0000313" key="7">
    <source>
        <dbReference type="Proteomes" id="UP001500751"/>
    </source>
</evidence>
<dbReference type="Pfam" id="PF13365">
    <property type="entry name" value="Trypsin_2"/>
    <property type="match status" value="1"/>
</dbReference>
<feature type="compositionally biased region" description="Low complexity" evidence="4">
    <location>
        <begin position="163"/>
        <end position="191"/>
    </location>
</feature>
<dbReference type="InterPro" id="IPR009003">
    <property type="entry name" value="Peptidase_S1_PA"/>
</dbReference>
<dbReference type="PANTHER" id="PTHR43343:SF3">
    <property type="entry name" value="PROTEASE DO-LIKE 8, CHLOROPLASTIC"/>
    <property type="match status" value="1"/>
</dbReference>
<name>A0ABN2TQ22_9ACTN</name>
<feature type="compositionally biased region" description="Low complexity" evidence="4">
    <location>
        <begin position="119"/>
        <end position="141"/>
    </location>
</feature>
<dbReference type="Pfam" id="PF13180">
    <property type="entry name" value="PDZ_2"/>
    <property type="match status" value="1"/>
</dbReference>
<evidence type="ECO:0000259" key="5">
    <source>
        <dbReference type="PROSITE" id="PS50106"/>
    </source>
</evidence>
<evidence type="ECO:0000256" key="4">
    <source>
        <dbReference type="SAM" id="MobiDB-lite"/>
    </source>
</evidence>
<dbReference type="SMART" id="SM00228">
    <property type="entry name" value="PDZ"/>
    <property type="match status" value="1"/>
</dbReference>
<evidence type="ECO:0000256" key="2">
    <source>
        <dbReference type="ARBA" id="ARBA00022670"/>
    </source>
</evidence>
<feature type="compositionally biased region" description="Polar residues" evidence="4">
    <location>
        <begin position="44"/>
        <end position="58"/>
    </location>
</feature>
<protein>
    <recommendedName>
        <fullName evidence="5">PDZ domain-containing protein</fullName>
    </recommendedName>
</protein>
<dbReference type="Gene3D" id="2.30.42.10">
    <property type="match status" value="1"/>
</dbReference>
<keyword evidence="2" id="KW-0645">Protease</keyword>
<feature type="compositionally biased region" description="Low complexity" evidence="4">
    <location>
        <begin position="340"/>
        <end position="357"/>
    </location>
</feature>
<dbReference type="PRINTS" id="PR00834">
    <property type="entry name" value="PROTEASES2C"/>
</dbReference>
<dbReference type="InterPro" id="IPR051201">
    <property type="entry name" value="Chloro_Bact_Ser_Proteases"/>
</dbReference>
<comment type="similarity">
    <text evidence="1">Belongs to the peptidase S1C family.</text>
</comment>
<dbReference type="SUPFAM" id="SSF50156">
    <property type="entry name" value="PDZ domain-like"/>
    <property type="match status" value="1"/>
</dbReference>
<feature type="compositionally biased region" description="Gly residues" evidence="4">
    <location>
        <begin position="9"/>
        <end position="18"/>
    </location>
</feature>
<dbReference type="InterPro" id="IPR043504">
    <property type="entry name" value="Peptidase_S1_PA_chymotrypsin"/>
</dbReference>
<feature type="compositionally biased region" description="Gly residues" evidence="4">
    <location>
        <begin position="358"/>
        <end position="371"/>
    </location>
</feature>
<reference evidence="6 7" key="1">
    <citation type="journal article" date="2019" name="Int. J. Syst. Evol. Microbiol.">
        <title>The Global Catalogue of Microorganisms (GCM) 10K type strain sequencing project: providing services to taxonomists for standard genome sequencing and annotation.</title>
        <authorList>
            <consortium name="The Broad Institute Genomics Platform"/>
            <consortium name="The Broad Institute Genome Sequencing Center for Infectious Disease"/>
            <person name="Wu L."/>
            <person name="Ma J."/>
        </authorList>
    </citation>
    <scope>NUCLEOTIDE SEQUENCE [LARGE SCALE GENOMIC DNA]</scope>
    <source>
        <strain evidence="6 7">JCM 16014</strain>
    </source>
</reference>
<dbReference type="InterPro" id="IPR001478">
    <property type="entry name" value="PDZ"/>
</dbReference>
<dbReference type="PANTHER" id="PTHR43343">
    <property type="entry name" value="PEPTIDASE S12"/>
    <property type="match status" value="1"/>
</dbReference>
<proteinExistence type="inferred from homology"/>
<dbReference type="SUPFAM" id="SSF50494">
    <property type="entry name" value="Trypsin-like serine proteases"/>
    <property type="match status" value="1"/>
</dbReference>
<comment type="caution">
    <text evidence="6">The sequence shown here is derived from an EMBL/GenBank/DDBJ whole genome shotgun (WGS) entry which is preliminary data.</text>
</comment>
<dbReference type="RefSeq" id="WP_344664397.1">
    <property type="nucleotide sequence ID" value="NZ_BAAAQN010000005.1"/>
</dbReference>
<sequence>MNEPSSNAGGVGGLGDNGAGQPAHQDVRDSFGANPAAAGGSGAQDPNATTASSASGDQPSVPPQQDAVPYDAAPAGTDYPTLVQPAGDQPTLVQPAVPAQQVDSAAGHGAPQSAPDGQAAHIAQTAHTTHSAPAAPAASASVPEQTQVGQPAPAAQPTDHSAPHSAQSAQSASQPAAAFGPAAQQHAAQQAGLGDGSHLGPGPTPPPNWAPPSDGQTFPPYTPPGAPNGRSGSGAGKLLVAVALVAGLIGGGIGTAVTYAAKDKSPSATADNTGARAPLNTNNTALNTPGSVTQVASAVMPSVVDIQVSTSDGSGDEGTGIIYSSDGLIVTNNHVVASASSSSSSNGNNNQQPQNGDPFGGNGGTSGGSNGGNSRSSGPATITVTFNDGKTATAHIVGTEPLADLAVIKADGVSGLTKASFADSKNLAVGQQVVAIGSPLGLTSTVTSGIVSALNRPVETQGETGQTVVLDAVQTDAAINPGNSGGPLTDMQGNVIGINSAIASNSQSGGLGGSSQQAGSIGLGFAIPISEALPIVDQLAKGQPAQIASLGVQQTGGGDTTTRTAKGYKVEQVASGGPAEKAGLKPGDVVTKIGDRLVYSYADVAAAVRSHRPNDTIQITYTRDGNSTTATVTLGVLKTPTAPAQ</sequence>
<feature type="region of interest" description="Disordered" evidence="4">
    <location>
        <begin position="1"/>
        <end position="230"/>
    </location>
</feature>
<dbReference type="EMBL" id="BAAAQN010000005">
    <property type="protein sequence ID" value="GAA2017128.1"/>
    <property type="molecule type" value="Genomic_DNA"/>
</dbReference>
<evidence type="ECO:0000256" key="3">
    <source>
        <dbReference type="ARBA" id="ARBA00022801"/>
    </source>
</evidence>
<feature type="region of interest" description="Disordered" evidence="4">
    <location>
        <begin position="265"/>
        <end position="288"/>
    </location>
</feature>
<feature type="domain" description="PDZ" evidence="5">
    <location>
        <begin position="536"/>
        <end position="623"/>
    </location>
</feature>
<keyword evidence="7" id="KW-1185">Reference proteome</keyword>
<gene>
    <name evidence="6" type="ORF">GCM10009839_11070</name>
</gene>
<evidence type="ECO:0000313" key="6">
    <source>
        <dbReference type="EMBL" id="GAA2017128.1"/>
    </source>
</evidence>
<dbReference type="Proteomes" id="UP001500751">
    <property type="component" value="Unassembled WGS sequence"/>
</dbReference>
<dbReference type="PROSITE" id="PS50106">
    <property type="entry name" value="PDZ"/>
    <property type="match status" value="1"/>
</dbReference>
<feature type="compositionally biased region" description="Low complexity" evidence="4">
    <location>
        <begin position="277"/>
        <end position="288"/>
    </location>
</feature>
<organism evidence="6 7">
    <name type="scientific">Catenulispora yoronensis</name>
    <dbReference type="NCBI Taxonomy" id="450799"/>
    <lineage>
        <taxon>Bacteria</taxon>
        <taxon>Bacillati</taxon>
        <taxon>Actinomycetota</taxon>
        <taxon>Actinomycetes</taxon>
        <taxon>Catenulisporales</taxon>
        <taxon>Catenulisporaceae</taxon>
        <taxon>Catenulispora</taxon>
    </lineage>
</organism>
<dbReference type="Gene3D" id="2.40.10.10">
    <property type="entry name" value="Trypsin-like serine proteases"/>
    <property type="match status" value="2"/>
</dbReference>
<keyword evidence="3" id="KW-0378">Hydrolase</keyword>
<accession>A0ABN2TQ22</accession>
<evidence type="ECO:0000256" key="1">
    <source>
        <dbReference type="ARBA" id="ARBA00010541"/>
    </source>
</evidence>
<dbReference type="InterPro" id="IPR001940">
    <property type="entry name" value="Peptidase_S1C"/>
</dbReference>
<dbReference type="InterPro" id="IPR036034">
    <property type="entry name" value="PDZ_sf"/>
</dbReference>